<dbReference type="eggNOG" id="ENOG5030K2H">
    <property type="taxonomic scope" value="Bacteria"/>
</dbReference>
<evidence type="ECO:0000313" key="2">
    <source>
        <dbReference type="EMBL" id="EFQ23375.1"/>
    </source>
</evidence>
<sequence>MRKTRGFLTVAVCLVLAATVAWADEIAPAPGAFQNLERVETVLYGGPQPGGLLERLARAEKDLFGRELPGSLTERQTALLQFLEKGTAGQPGFLFKLGVAEWAVAQQVYPTKFAAARLEGLEQLLEGHTQTGPLAMRLERLVTKLLPSGIQGTGVSVPAATLVKVRLLQPLAARFCKTGDKVGLELVDDLRVQGTLVAPRGSRVAAHVQSVEGPRSFGRPSEVKVTFEYLETLGMEQIPVLVGEAAKNATKLDKSLVGAAGASALGMVLLGPVGLAGGFLVRGDDKTVPAGTQFYLETGQAVSVLAYTVPATLGGGAAPTPAVTSTGAINP</sequence>
<feature type="signal peptide" evidence="1">
    <location>
        <begin position="1"/>
        <end position="23"/>
    </location>
</feature>
<reference evidence="2 3" key="1">
    <citation type="journal article" date="2010" name="Stand. Genomic Sci.">
        <title>Non-contiguous finished genome sequence of Aminomonas paucivorans type strain (GLU-3).</title>
        <authorList>
            <person name="Pitluck S."/>
            <person name="Yasawong M."/>
            <person name="Held B."/>
            <person name="Lapidus A."/>
            <person name="Nolan M."/>
            <person name="Copeland A."/>
            <person name="Lucas S."/>
            <person name="Del Rio T.G."/>
            <person name="Tice H."/>
            <person name="Cheng J.F."/>
            <person name="Chertkov O."/>
            <person name="Goodwin L."/>
            <person name="Tapia R."/>
            <person name="Han C."/>
            <person name="Liolios K."/>
            <person name="Ivanova N."/>
            <person name="Mavromatis K."/>
            <person name="Ovchinnikova G."/>
            <person name="Pati A."/>
            <person name="Chen A."/>
            <person name="Palaniappan K."/>
            <person name="Land M."/>
            <person name="Hauser L."/>
            <person name="Chang Y.J."/>
            <person name="Jeffries C.D."/>
            <person name="Pukall R."/>
            <person name="Spring S."/>
            <person name="Rohde M."/>
            <person name="Sikorski J."/>
            <person name="Goker M."/>
            <person name="Woyke T."/>
            <person name="Bristow J."/>
            <person name="Eisen J.A."/>
            <person name="Markowitz V."/>
            <person name="Hugenholtz P."/>
            <person name="Kyrpides N.C."/>
            <person name="Klenk H.P."/>
        </authorList>
    </citation>
    <scope>NUCLEOTIDE SEQUENCE [LARGE SCALE GENOMIC DNA]</scope>
    <source>
        <strain evidence="2 3">DSM 12260</strain>
    </source>
</reference>
<keyword evidence="3" id="KW-1185">Reference proteome</keyword>
<dbReference type="HOGENOM" id="CLU_050341_0_0_0"/>
<dbReference type="Proteomes" id="UP000005096">
    <property type="component" value="Chromosome"/>
</dbReference>
<evidence type="ECO:0000256" key="1">
    <source>
        <dbReference type="SAM" id="SignalP"/>
    </source>
</evidence>
<organism evidence="2 3">
    <name type="scientific">Aminomonas paucivorans DSM 12260</name>
    <dbReference type="NCBI Taxonomy" id="584708"/>
    <lineage>
        <taxon>Bacteria</taxon>
        <taxon>Thermotogati</taxon>
        <taxon>Synergistota</taxon>
        <taxon>Synergistia</taxon>
        <taxon>Synergistales</taxon>
        <taxon>Synergistaceae</taxon>
        <taxon>Aminomonas</taxon>
    </lineage>
</organism>
<feature type="chain" id="PRO_5003167421" evidence="1">
    <location>
        <begin position="24"/>
        <end position="331"/>
    </location>
</feature>
<dbReference type="PaxDb" id="584708-Apau_0948"/>
<name>E3CWC3_9BACT</name>
<dbReference type="STRING" id="584708.Apau_0948"/>
<gene>
    <name evidence="2" type="ORF">Apau_0948</name>
</gene>
<dbReference type="RefSeq" id="WP_006300551.1">
    <property type="nucleotide sequence ID" value="NZ_CM001022.1"/>
</dbReference>
<dbReference type="AlphaFoldDB" id="E3CWC3"/>
<keyword evidence="1" id="KW-0732">Signal</keyword>
<accession>E3CWC3</accession>
<protein>
    <submittedName>
        <fullName evidence="2">Uncharacterized protein</fullName>
    </submittedName>
</protein>
<evidence type="ECO:0000313" key="3">
    <source>
        <dbReference type="Proteomes" id="UP000005096"/>
    </source>
</evidence>
<dbReference type="EMBL" id="CM001022">
    <property type="protein sequence ID" value="EFQ23375.1"/>
    <property type="molecule type" value="Genomic_DNA"/>
</dbReference>
<proteinExistence type="predicted"/>